<dbReference type="STRING" id="60517.A0A0R3VYD1"/>
<dbReference type="GO" id="GO:0006886">
    <property type="term" value="P:intracellular protein transport"/>
    <property type="evidence" value="ECO:0007669"/>
    <property type="project" value="InterPro"/>
</dbReference>
<comment type="subcellular location">
    <subcellularLocation>
        <location evidence="1">Membrane</location>
    </subcellularLocation>
</comment>
<dbReference type="InterPro" id="IPR040096">
    <property type="entry name" value="Ric1"/>
</dbReference>
<dbReference type="WBParaSite" id="TASK_0000242501-mRNA-1">
    <property type="protein sequence ID" value="TASK_0000242501-mRNA-1"/>
    <property type="gene ID" value="TASK_0000242501"/>
</dbReference>
<dbReference type="AlphaFoldDB" id="A0A0R3VYD1"/>
<dbReference type="GO" id="GO:0034066">
    <property type="term" value="C:Ric1-Rgp1 guanyl-nucleotide exchange factor complex"/>
    <property type="evidence" value="ECO:0007669"/>
    <property type="project" value="InterPro"/>
</dbReference>
<evidence type="ECO:0000313" key="6">
    <source>
        <dbReference type="Proteomes" id="UP000282613"/>
    </source>
</evidence>
<protein>
    <recommendedName>
        <fullName evidence="3">Protein RIC1 homolog</fullName>
    </recommendedName>
</protein>
<dbReference type="Proteomes" id="UP000282613">
    <property type="component" value="Unassembled WGS sequence"/>
</dbReference>
<evidence type="ECO:0000256" key="3">
    <source>
        <dbReference type="ARBA" id="ARBA00029879"/>
    </source>
</evidence>
<dbReference type="PANTHER" id="PTHR22746:SF10">
    <property type="entry name" value="GUANINE NUCLEOTIDE EXCHANGE FACTOR SUBUNIT RIC1"/>
    <property type="match status" value="1"/>
</dbReference>
<keyword evidence="2" id="KW-0472">Membrane</keyword>
<organism evidence="7">
    <name type="scientific">Taenia asiatica</name>
    <name type="common">Asian tapeworm</name>
    <dbReference type="NCBI Taxonomy" id="60517"/>
    <lineage>
        <taxon>Eukaryota</taxon>
        <taxon>Metazoa</taxon>
        <taxon>Spiralia</taxon>
        <taxon>Lophotrochozoa</taxon>
        <taxon>Platyhelminthes</taxon>
        <taxon>Cestoda</taxon>
        <taxon>Eucestoda</taxon>
        <taxon>Cyclophyllidea</taxon>
        <taxon>Taeniidae</taxon>
        <taxon>Taenia</taxon>
    </lineage>
</organism>
<sequence>MIVFIPFSLSDVALDLASAYQCLPYFQHILELLLHQVLEEEATSKYPIPDPLLPQVTAFVEQFPHFLDVVVQCTRKTEVTWWRYLFCALGRRPKDIFDHAISLEQLDTAASCLVILQNSETQATCKQCALLLLETAIKQSQWHHVRDLMRFLKATTLPANSTDVISEVDAFVEHIKCRFLQEGAWKSLEEIFANLSPPSHLQVSILTIHNGLPEPVEALNSLLPQWLLANREHVMDVDDWPRCFLHLHTDFSWFLPIGIQKEDVFACAQKRPGFAQAVNGMKADSTVTFETHSPVWQYNIAEEAPTFSQALQAQQQVHLLLNHLLSVVHELKPLTAESFLGPSEEALFCWTLIVAILQLDKEAIISVFSLLLKIDVNFANGTDAVPSSSSSSPLTLLLRRILNGIEALERLSSANPRATPEYSNFFTELKPIVRCVWDGLYSLRDLAPP</sequence>
<dbReference type="InterPro" id="IPR009771">
    <property type="entry name" value="RIC1_C"/>
</dbReference>
<evidence type="ECO:0000259" key="4">
    <source>
        <dbReference type="Pfam" id="PF07064"/>
    </source>
</evidence>
<keyword evidence="6" id="KW-1185">Reference proteome</keyword>
<evidence type="ECO:0000313" key="5">
    <source>
        <dbReference type="EMBL" id="VDK25152.1"/>
    </source>
</evidence>
<dbReference type="OrthoDB" id="67540at2759"/>
<dbReference type="PANTHER" id="PTHR22746">
    <property type="entry name" value="RAB6A-GEF COMPLEX PARTNER PROTEIN 1"/>
    <property type="match status" value="1"/>
</dbReference>
<evidence type="ECO:0000256" key="2">
    <source>
        <dbReference type="ARBA" id="ARBA00023136"/>
    </source>
</evidence>
<feature type="domain" description="RIC1 C-terminal alpha solenoid region" evidence="4">
    <location>
        <begin position="11"/>
        <end position="155"/>
    </location>
</feature>
<accession>A0A0R3VYD1</accession>
<dbReference type="GO" id="GO:0005829">
    <property type="term" value="C:cytosol"/>
    <property type="evidence" value="ECO:0007669"/>
    <property type="project" value="TreeGrafter"/>
</dbReference>
<dbReference type="Pfam" id="PF07064">
    <property type="entry name" value="RIC1"/>
    <property type="match status" value="1"/>
</dbReference>
<dbReference type="GO" id="GO:0042147">
    <property type="term" value="P:retrograde transport, endosome to Golgi"/>
    <property type="evidence" value="ECO:0007669"/>
    <property type="project" value="TreeGrafter"/>
</dbReference>
<gene>
    <name evidence="5" type="ORF">TASK_LOCUS2426</name>
</gene>
<reference evidence="5 6" key="2">
    <citation type="submission" date="2018-11" db="EMBL/GenBank/DDBJ databases">
        <authorList>
            <consortium name="Pathogen Informatics"/>
        </authorList>
    </citation>
    <scope>NUCLEOTIDE SEQUENCE [LARGE SCALE GENOMIC DNA]</scope>
</reference>
<proteinExistence type="predicted"/>
<reference evidence="7" key="1">
    <citation type="submission" date="2017-02" db="UniProtKB">
        <authorList>
            <consortium name="WormBaseParasite"/>
        </authorList>
    </citation>
    <scope>IDENTIFICATION</scope>
</reference>
<dbReference type="GO" id="GO:0000139">
    <property type="term" value="C:Golgi membrane"/>
    <property type="evidence" value="ECO:0007669"/>
    <property type="project" value="TreeGrafter"/>
</dbReference>
<name>A0A0R3VYD1_TAEAS</name>
<dbReference type="EMBL" id="UYRS01001646">
    <property type="protein sequence ID" value="VDK25152.1"/>
    <property type="molecule type" value="Genomic_DNA"/>
</dbReference>
<evidence type="ECO:0000313" key="7">
    <source>
        <dbReference type="WBParaSite" id="TASK_0000242501-mRNA-1"/>
    </source>
</evidence>
<evidence type="ECO:0000256" key="1">
    <source>
        <dbReference type="ARBA" id="ARBA00004370"/>
    </source>
</evidence>